<dbReference type="PANTHER" id="PTHR35784">
    <property type="entry name" value="MEDIATOR OF RNA POLYMERASE II TRANSCRIPTION SUBUNIT 5"/>
    <property type="match status" value="1"/>
</dbReference>
<dbReference type="Pfam" id="PF08689">
    <property type="entry name" value="Med5"/>
    <property type="match status" value="1"/>
</dbReference>
<comment type="caution">
    <text evidence="10">The sequence shown here is derived from an EMBL/GenBank/DDBJ whole genome shotgun (WGS) entry which is preliminary data.</text>
</comment>
<accession>A0AAE0IJ22</accession>
<dbReference type="GO" id="GO:0003712">
    <property type="term" value="F:transcription coregulator activity"/>
    <property type="evidence" value="ECO:0007669"/>
    <property type="project" value="InterPro"/>
</dbReference>
<evidence type="ECO:0000256" key="4">
    <source>
        <dbReference type="ARBA" id="ARBA00023015"/>
    </source>
</evidence>
<evidence type="ECO:0000256" key="5">
    <source>
        <dbReference type="ARBA" id="ARBA00023159"/>
    </source>
</evidence>
<comment type="subunit">
    <text evidence="9">Component of the Mediator complex.</text>
</comment>
<evidence type="ECO:0000256" key="9">
    <source>
        <dbReference type="RuleBase" id="RU364142"/>
    </source>
</evidence>
<reference evidence="10" key="1">
    <citation type="journal article" date="2023" name="Mol. Phylogenet. Evol.">
        <title>Genome-scale phylogeny and comparative genomics of the fungal order Sordariales.</title>
        <authorList>
            <person name="Hensen N."/>
            <person name="Bonometti L."/>
            <person name="Westerberg I."/>
            <person name="Brannstrom I.O."/>
            <person name="Guillou S."/>
            <person name="Cros-Aarteil S."/>
            <person name="Calhoun S."/>
            <person name="Haridas S."/>
            <person name="Kuo A."/>
            <person name="Mondo S."/>
            <person name="Pangilinan J."/>
            <person name="Riley R."/>
            <person name="LaButti K."/>
            <person name="Andreopoulos B."/>
            <person name="Lipzen A."/>
            <person name="Chen C."/>
            <person name="Yan M."/>
            <person name="Daum C."/>
            <person name="Ng V."/>
            <person name="Clum A."/>
            <person name="Steindorff A."/>
            <person name="Ohm R.A."/>
            <person name="Martin F."/>
            <person name="Silar P."/>
            <person name="Natvig D.O."/>
            <person name="Lalanne C."/>
            <person name="Gautier V."/>
            <person name="Ament-Velasquez S.L."/>
            <person name="Kruys A."/>
            <person name="Hutchinson M.I."/>
            <person name="Powell A.J."/>
            <person name="Barry K."/>
            <person name="Miller A.N."/>
            <person name="Grigoriev I.V."/>
            <person name="Debuchy R."/>
            <person name="Gladieux P."/>
            <person name="Hiltunen Thoren M."/>
            <person name="Johannesson H."/>
        </authorList>
    </citation>
    <scope>NUCLEOTIDE SEQUENCE</scope>
    <source>
        <strain evidence="10">CBS 118394</strain>
    </source>
</reference>
<dbReference type="EMBL" id="JAUEDM010000002">
    <property type="protein sequence ID" value="KAK3325677.1"/>
    <property type="molecule type" value="Genomic_DNA"/>
</dbReference>
<dbReference type="PANTHER" id="PTHR35784:SF1">
    <property type="entry name" value="MEDIATOR OF RNA POLYMERASE II TRANSCRIPTION SUBUNIT 5"/>
    <property type="match status" value="1"/>
</dbReference>
<proteinExistence type="inferred from homology"/>
<evidence type="ECO:0000256" key="1">
    <source>
        <dbReference type="ARBA" id="ARBA00004123"/>
    </source>
</evidence>
<keyword evidence="11" id="KW-1185">Reference proteome</keyword>
<evidence type="ECO:0000256" key="6">
    <source>
        <dbReference type="ARBA" id="ARBA00023163"/>
    </source>
</evidence>
<keyword evidence="5 9" id="KW-0010">Activator</keyword>
<organism evidence="10 11">
    <name type="scientific">Apodospora peruviana</name>
    <dbReference type="NCBI Taxonomy" id="516989"/>
    <lineage>
        <taxon>Eukaryota</taxon>
        <taxon>Fungi</taxon>
        <taxon>Dikarya</taxon>
        <taxon>Ascomycota</taxon>
        <taxon>Pezizomycotina</taxon>
        <taxon>Sordariomycetes</taxon>
        <taxon>Sordariomycetidae</taxon>
        <taxon>Sordariales</taxon>
        <taxon>Lasiosphaeriaceae</taxon>
        <taxon>Apodospora</taxon>
    </lineage>
</organism>
<keyword evidence="4 9" id="KW-0805">Transcription regulation</keyword>
<comment type="subcellular location">
    <subcellularLocation>
        <location evidence="1 9">Nucleus</location>
    </subcellularLocation>
</comment>
<dbReference type="InterPro" id="IPR014801">
    <property type="entry name" value="Mediator_Med5_fun"/>
</dbReference>
<evidence type="ECO:0000256" key="2">
    <source>
        <dbReference type="ARBA" id="ARBA00008782"/>
    </source>
</evidence>
<gene>
    <name evidence="9" type="primary">MED5</name>
    <name evidence="10" type="ORF">B0H66DRAFT_134584</name>
</gene>
<dbReference type="Proteomes" id="UP001283341">
    <property type="component" value="Unassembled WGS sequence"/>
</dbReference>
<dbReference type="GO" id="GO:0006357">
    <property type="term" value="P:regulation of transcription by RNA polymerase II"/>
    <property type="evidence" value="ECO:0007669"/>
    <property type="project" value="InterPro"/>
</dbReference>
<comment type="similarity">
    <text evidence="2 9">Belongs to the Mediator complex subunit 5 family.</text>
</comment>
<keyword evidence="6 9" id="KW-0804">Transcription</keyword>
<evidence type="ECO:0000256" key="3">
    <source>
        <dbReference type="ARBA" id="ARBA00020628"/>
    </source>
</evidence>
<evidence type="ECO:0000313" key="11">
    <source>
        <dbReference type="Proteomes" id="UP001283341"/>
    </source>
</evidence>
<name>A0AAE0IJ22_9PEZI</name>
<protein>
    <recommendedName>
        <fullName evidence="3 9">Mediator of RNA polymerase II transcription subunit 5</fullName>
    </recommendedName>
    <alternativeName>
        <fullName evidence="8 9">Mediator complex subunit 5</fullName>
    </alternativeName>
</protein>
<evidence type="ECO:0000313" key="10">
    <source>
        <dbReference type="EMBL" id="KAK3325677.1"/>
    </source>
</evidence>
<sequence>MAPSPATTAGRGLPAAVAEWTRFLKLAEAKRLDPDSFASYVPMLYSKHRLPAAVIADLLLRPTKSNQNSLDPRFSQYLQALLRLQIVDTAAVLKGLYKYSTLHKQLKAGTNEEQQGGQEAALQKQQKLVRWRSSSSSEEMIFWRLVKQVSQTTAGIKNGADAIAVVKVTTKWMGLFTDAATAFSRDAFGAVHSLAAKEEMESSRGAFLLLLLAVCENPVVLSTLSRDVAKESREQLCDNLEGFIPTIIQTSHEIASRLDLFRTETLASFEPVTDKKDTAISEMNSYMDNLIGLERFQVPEIPVVNSRAGLYIYLNAALVGRPLIDDSALFTYFHNRYQGDIQMTAIQLILASFDVLANAVFHNEGSKIGHLLKSYVVNKVPLILSQFAASSAMYPFDAEYCITQALGQVDINVFPTLSGMFDMPTNSSFQDSVRQDFCFACQLHGLLSQTAIENLLGDITYQSLPDEGRYVKETLVQSCLEDPERTQKLIGELDNMNGNVGAAAQAIIEVIGTLCRNKETMTLKQLCSQLASRPLSLDILLLFDKPYKILHPLCELLDNWGGHDEDQGEYQPVYEEFGSILLLLMAFVYRYSLSPAELGIRSPDSFIGKLLSGGNTSRPLDELTEQEKSHMNGWIHGLFDTEAGGLGDELMSSCPPQDFYLLMPTLFHQIVLALSTGHLTEDMLKTGLEYLVDISLLPALVPAILYLANQLWADRPQSQGATIRVLQLILRPNSISNEASTMLSSVLNIVAKPLEHSLRSYQRQDPKSQEVEPLLRSLKENLPLSRRTGGADHNELEAWTGTHVTGANGGPTAQGANHAGGGLSGSIRTTVTNLAQWAQQPASIGLPAYTHRQILVAVKMLGAKHLLSILLEELKNQTALGNDSVAYDVVTAIICAPDISDKEFSLATMAAPDDTAAQQHLQQLQRHMTVRQALKAEADDWKRIQRADPAMAETVVRLYRRVEAQMAPLPPPPAAAAMLSSAELDSALGVGVGSGDAALDDAMMAAAAAAGVENGQLHHHDPMSLDTSAVDLGDLSGLGGSATNSAGPNTGGMDLSSATTDDIFGGLQMQGGVDFSKELEFGAWDMDLT</sequence>
<dbReference type="GO" id="GO:0016592">
    <property type="term" value="C:mediator complex"/>
    <property type="evidence" value="ECO:0007669"/>
    <property type="project" value="InterPro"/>
</dbReference>
<evidence type="ECO:0000256" key="7">
    <source>
        <dbReference type="ARBA" id="ARBA00023242"/>
    </source>
</evidence>
<keyword evidence="7 9" id="KW-0539">Nucleus</keyword>
<reference evidence="10" key="2">
    <citation type="submission" date="2023-06" db="EMBL/GenBank/DDBJ databases">
        <authorList>
            <consortium name="Lawrence Berkeley National Laboratory"/>
            <person name="Haridas S."/>
            <person name="Hensen N."/>
            <person name="Bonometti L."/>
            <person name="Westerberg I."/>
            <person name="Brannstrom I.O."/>
            <person name="Guillou S."/>
            <person name="Cros-Aarteil S."/>
            <person name="Calhoun S."/>
            <person name="Kuo A."/>
            <person name="Mondo S."/>
            <person name="Pangilinan J."/>
            <person name="Riley R."/>
            <person name="Labutti K."/>
            <person name="Andreopoulos B."/>
            <person name="Lipzen A."/>
            <person name="Chen C."/>
            <person name="Yanf M."/>
            <person name="Daum C."/>
            <person name="Ng V."/>
            <person name="Clum A."/>
            <person name="Steindorff A."/>
            <person name="Ohm R."/>
            <person name="Martin F."/>
            <person name="Silar P."/>
            <person name="Natvig D."/>
            <person name="Lalanne C."/>
            <person name="Gautier V."/>
            <person name="Ament-Velasquez S.L."/>
            <person name="Kruys A."/>
            <person name="Hutchinson M.I."/>
            <person name="Powell A.J."/>
            <person name="Barry K."/>
            <person name="Miller A.N."/>
            <person name="Grigoriev I.V."/>
            <person name="Debuchy R."/>
            <person name="Gladieux P."/>
            <person name="Thoren M.H."/>
            <person name="Johannesson H."/>
        </authorList>
    </citation>
    <scope>NUCLEOTIDE SEQUENCE</scope>
    <source>
        <strain evidence="10">CBS 118394</strain>
    </source>
</reference>
<dbReference type="AlphaFoldDB" id="A0AAE0IJ22"/>
<comment type="function">
    <text evidence="9">Component of the Mediator complex, a coactivator involved in the regulated transcription of nearly all RNA polymerase II-dependent genes. Mediator functions as a bridge to convey information from gene-specific regulatory proteins to the basal RNA polymerase II transcription machinery. Mediator is recruited to promoters by direct interactions with regulatory proteins and serves as a scaffold for the assembly of a functional preinitiation complex with RNA polymerase II and the general transcription factors.</text>
</comment>
<evidence type="ECO:0000256" key="8">
    <source>
        <dbReference type="ARBA" id="ARBA00031256"/>
    </source>
</evidence>